<comment type="subcellular location">
    <subcellularLocation>
        <location evidence="1">Membrane</location>
        <topology evidence="1">Multi-pass membrane protein</topology>
    </subcellularLocation>
</comment>
<evidence type="ECO:0000256" key="8">
    <source>
        <dbReference type="ARBA" id="ARBA00023136"/>
    </source>
</evidence>
<evidence type="ECO:0000256" key="2">
    <source>
        <dbReference type="ARBA" id="ARBA00022448"/>
    </source>
</evidence>
<protein>
    <submittedName>
        <fullName evidence="13">Uncharacterized protein</fullName>
    </submittedName>
</protein>
<evidence type="ECO:0000256" key="11">
    <source>
        <dbReference type="RuleBase" id="RU000679"/>
    </source>
</evidence>
<dbReference type="EMBL" id="NIVC01001461">
    <property type="protein sequence ID" value="PAA67713.1"/>
    <property type="molecule type" value="Genomic_DNA"/>
</dbReference>
<organism evidence="13 14">
    <name type="scientific">Macrostomum lignano</name>
    <dbReference type="NCBI Taxonomy" id="282301"/>
    <lineage>
        <taxon>Eukaryota</taxon>
        <taxon>Metazoa</taxon>
        <taxon>Spiralia</taxon>
        <taxon>Lophotrochozoa</taxon>
        <taxon>Platyhelminthes</taxon>
        <taxon>Rhabditophora</taxon>
        <taxon>Macrostomorpha</taxon>
        <taxon>Macrostomida</taxon>
        <taxon>Macrostomidae</taxon>
        <taxon>Macrostomum</taxon>
    </lineage>
</organism>
<name>A0A267F1U0_9PLAT</name>
<sequence>MSELEQRVTKIDVLAESYLADLEVEELAYTMEKLLSDLGGNLGLWIGVSVLTVLEILDLLLSYIRLAVGQQFARRCGCRSRGCGESSNRRSTVLMELSAGSYRQRRASVYPSCYLHQDSAGSNNNGGSARWQPETHYF</sequence>
<evidence type="ECO:0000256" key="12">
    <source>
        <dbReference type="SAM" id="Phobius"/>
    </source>
</evidence>
<evidence type="ECO:0000256" key="3">
    <source>
        <dbReference type="ARBA" id="ARBA00022461"/>
    </source>
</evidence>
<keyword evidence="2 11" id="KW-0813">Transport</keyword>
<evidence type="ECO:0000256" key="6">
    <source>
        <dbReference type="ARBA" id="ARBA00023053"/>
    </source>
</evidence>
<comment type="similarity">
    <text evidence="11">Belongs to the amiloride-sensitive sodium channel (TC 1.A.6) family.</text>
</comment>
<dbReference type="GO" id="GO:0016020">
    <property type="term" value="C:membrane"/>
    <property type="evidence" value="ECO:0007669"/>
    <property type="project" value="UniProtKB-SubCell"/>
</dbReference>
<keyword evidence="6" id="KW-0915">Sodium</keyword>
<evidence type="ECO:0000256" key="4">
    <source>
        <dbReference type="ARBA" id="ARBA00022692"/>
    </source>
</evidence>
<feature type="transmembrane region" description="Helical" evidence="12">
    <location>
        <begin position="42"/>
        <end position="64"/>
    </location>
</feature>
<dbReference type="Pfam" id="PF00858">
    <property type="entry name" value="ASC"/>
    <property type="match status" value="1"/>
</dbReference>
<keyword evidence="3 11" id="KW-0894">Sodium channel</keyword>
<keyword evidence="4 11" id="KW-0812">Transmembrane</keyword>
<keyword evidence="8 12" id="KW-0472">Membrane</keyword>
<accession>A0A267F1U0</accession>
<keyword evidence="10 11" id="KW-0407">Ion channel</keyword>
<gene>
    <name evidence="13" type="ORF">BOX15_Mlig013326g1</name>
</gene>
<keyword evidence="7 11" id="KW-0406">Ion transport</keyword>
<evidence type="ECO:0000313" key="14">
    <source>
        <dbReference type="Proteomes" id="UP000215902"/>
    </source>
</evidence>
<dbReference type="InterPro" id="IPR001873">
    <property type="entry name" value="ENaC"/>
</dbReference>
<evidence type="ECO:0000256" key="9">
    <source>
        <dbReference type="ARBA" id="ARBA00023201"/>
    </source>
</evidence>
<dbReference type="STRING" id="282301.A0A267F1U0"/>
<evidence type="ECO:0000256" key="1">
    <source>
        <dbReference type="ARBA" id="ARBA00004141"/>
    </source>
</evidence>
<dbReference type="GO" id="GO:0005272">
    <property type="term" value="F:sodium channel activity"/>
    <property type="evidence" value="ECO:0007669"/>
    <property type="project" value="UniProtKB-KW"/>
</dbReference>
<comment type="caution">
    <text evidence="13">The sequence shown here is derived from an EMBL/GenBank/DDBJ whole genome shotgun (WGS) entry which is preliminary data.</text>
</comment>
<proteinExistence type="inferred from homology"/>
<keyword evidence="9 11" id="KW-0739">Sodium transport</keyword>
<evidence type="ECO:0000256" key="7">
    <source>
        <dbReference type="ARBA" id="ARBA00023065"/>
    </source>
</evidence>
<evidence type="ECO:0000256" key="5">
    <source>
        <dbReference type="ARBA" id="ARBA00022989"/>
    </source>
</evidence>
<evidence type="ECO:0000313" key="13">
    <source>
        <dbReference type="EMBL" id="PAA67713.1"/>
    </source>
</evidence>
<evidence type="ECO:0000256" key="10">
    <source>
        <dbReference type="ARBA" id="ARBA00023303"/>
    </source>
</evidence>
<reference evidence="13 14" key="1">
    <citation type="submission" date="2017-06" db="EMBL/GenBank/DDBJ databases">
        <title>A platform for efficient transgenesis in Macrostomum lignano, a flatworm model organism for stem cell research.</title>
        <authorList>
            <person name="Berezikov E."/>
        </authorList>
    </citation>
    <scope>NUCLEOTIDE SEQUENCE [LARGE SCALE GENOMIC DNA]</scope>
    <source>
        <strain evidence="13">DV1</strain>
        <tissue evidence="13">Whole organism</tissue>
    </source>
</reference>
<keyword evidence="5 12" id="KW-1133">Transmembrane helix</keyword>
<dbReference type="Gene3D" id="1.10.287.770">
    <property type="entry name" value="YojJ-like"/>
    <property type="match status" value="1"/>
</dbReference>
<dbReference type="OrthoDB" id="10068240at2759"/>
<dbReference type="PRINTS" id="PR01078">
    <property type="entry name" value="AMINACHANNEL"/>
</dbReference>
<dbReference type="AlphaFoldDB" id="A0A267F1U0"/>
<keyword evidence="14" id="KW-1185">Reference proteome</keyword>
<dbReference type="Proteomes" id="UP000215902">
    <property type="component" value="Unassembled WGS sequence"/>
</dbReference>